<dbReference type="InterPro" id="IPR000014">
    <property type="entry name" value="PAS"/>
</dbReference>
<keyword evidence="7" id="KW-0067">ATP-binding</keyword>
<dbReference type="CDD" id="cd00130">
    <property type="entry name" value="PAS"/>
    <property type="match status" value="1"/>
</dbReference>
<dbReference type="Pfam" id="PF14361">
    <property type="entry name" value="RsbRD_N"/>
    <property type="match status" value="1"/>
</dbReference>
<evidence type="ECO:0000256" key="8">
    <source>
        <dbReference type="ARBA" id="ARBA00023012"/>
    </source>
</evidence>
<dbReference type="AlphaFoldDB" id="A0A840UV47"/>
<evidence type="ECO:0000256" key="4">
    <source>
        <dbReference type="ARBA" id="ARBA00022679"/>
    </source>
</evidence>
<name>A0A840UV47_9BACT</name>
<dbReference type="NCBIfam" id="TIGR00229">
    <property type="entry name" value="sensory_box"/>
    <property type="match status" value="1"/>
</dbReference>
<feature type="domain" description="Histidine kinase" evidence="9">
    <location>
        <begin position="295"/>
        <end position="504"/>
    </location>
</feature>
<dbReference type="RefSeq" id="WP_183351543.1">
    <property type="nucleotide sequence ID" value="NZ_JACHEO010000014.1"/>
</dbReference>
<dbReference type="Proteomes" id="UP000539642">
    <property type="component" value="Unassembled WGS sequence"/>
</dbReference>
<evidence type="ECO:0000313" key="11">
    <source>
        <dbReference type="EMBL" id="MBB5348716.1"/>
    </source>
</evidence>
<dbReference type="InterPro" id="IPR005467">
    <property type="entry name" value="His_kinase_dom"/>
</dbReference>
<keyword evidence="4" id="KW-0808">Transferase</keyword>
<comment type="catalytic activity">
    <reaction evidence="1">
        <text>ATP + protein L-histidine = ADP + protein N-phospho-L-histidine.</text>
        <dbReference type="EC" id="2.7.13.3"/>
    </reaction>
</comment>
<dbReference type="SUPFAM" id="SSF47384">
    <property type="entry name" value="Homodimeric domain of signal transducing histidine kinase"/>
    <property type="match status" value="1"/>
</dbReference>
<evidence type="ECO:0000256" key="7">
    <source>
        <dbReference type="ARBA" id="ARBA00022840"/>
    </source>
</evidence>
<keyword evidence="5" id="KW-0547">Nucleotide-binding</keyword>
<dbReference type="SMART" id="SM00388">
    <property type="entry name" value="HisKA"/>
    <property type="match status" value="1"/>
</dbReference>
<dbReference type="Pfam" id="PF00512">
    <property type="entry name" value="HisKA"/>
    <property type="match status" value="1"/>
</dbReference>
<dbReference type="Gene3D" id="3.30.565.10">
    <property type="entry name" value="Histidine kinase-like ATPase, C-terminal domain"/>
    <property type="match status" value="1"/>
</dbReference>
<dbReference type="InterPro" id="IPR036097">
    <property type="entry name" value="HisK_dim/P_sf"/>
</dbReference>
<dbReference type="EMBL" id="JACHEO010000014">
    <property type="protein sequence ID" value="MBB5348716.1"/>
    <property type="molecule type" value="Genomic_DNA"/>
</dbReference>
<dbReference type="Gene3D" id="1.10.287.130">
    <property type="match status" value="1"/>
</dbReference>
<dbReference type="PROSITE" id="PS50112">
    <property type="entry name" value="PAS"/>
    <property type="match status" value="1"/>
</dbReference>
<protein>
    <recommendedName>
        <fullName evidence="2">histidine kinase</fullName>
        <ecNumber evidence="2">2.7.13.3</ecNumber>
    </recommendedName>
</protein>
<evidence type="ECO:0000256" key="2">
    <source>
        <dbReference type="ARBA" id="ARBA00012438"/>
    </source>
</evidence>
<evidence type="ECO:0000313" key="12">
    <source>
        <dbReference type="Proteomes" id="UP000539642"/>
    </source>
</evidence>
<accession>A0A840UV47</accession>
<dbReference type="InterPro" id="IPR004358">
    <property type="entry name" value="Sig_transdc_His_kin-like_C"/>
</dbReference>
<dbReference type="InterPro" id="IPR036890">
    <property type="entry name" value="HATPase_C_sf"/>
</dbReference>
<dbReference type="SUPFAM" id="SSF55785">
    <property type="entry name" value="PYP-like sensor domain (PAS domain)"/>
    <property type="match status" value="1"/>
</dbReference>
<dbReference type="PRINTS" id="PR00344">
    <property type="entry name" value="BCTRLSENSOR"/>
</dbReference>
<dbReference type="InterPro" id="IPR025751">
    <property type="entry name" value="RsbRD_N_dom"/>
</dbReference>
<dbReference type="PANTHER" id="PTHR43065:SF10">
    <property type="entry name" value="PEROXIDE STRESS-ACTIVATED HISTIDINE KINASE MAK3"/>
    <property type="match status" value="1"/>
</dbReference>
<keyword evidence="3" id="KW-0597">Phosphoprotein</keyword>
<dbReference type="Gene3D" id="1.10.490.70">
    <property type="entry name" value="Histidine kinase N-terminal domain"/>
    <property type="match status" value="1"/>
</dbReference>
<dbReference type="InterPro" id="IPR003594">
    <property type="entry name" value="HATPase_dom"/>
</dbReference>
<dbReference type="EC" id="2.7.13.3" evidence="2"/>
<evidence type="ECO:0000256" key="5">
    <source>
        <dbReference type="ARBA" id="ARBA00022741"/>
    </source>
</evidence>
<evidence type="ECO:0000259" key="10">
    <source>
        <dbReference type="PROSITE" id="PS50112"/>
    </source>
</evidence>
<proteinExistence type="predicted"/>
<dbReference type="SUPFAM" id="SSF55874">
    <property type="entry name" value="ATPase domain of HSP90 chaperone/DNA topoisomerase II/histidine kinase"/>
    <property type="match status" value="1"/>
</dbReference>
<dbReference type="Gene3D" id="3.30.450.20">
    <property type="entry name" value="PAS domain"/>
    <property type="match status" value="1"/>
</dbReference>
<sequence>MRSSLIAIFDDNKPAIIAEWVHSLRTQVSEMYANRPEEEITATVTEAYEAFITALFVNDFRSINSFIEMIARMRLMTGFPLSDVQMAFELFRSISIPLLIKEIPGDELQDAIQSINQCLTHTIHRFSDLFQSMQQEKILKQNQFLEEQVRLRTAELKESEQRYKILVEEINDGFFVIHDEVLVFVNSALGLMHGYQPSQMIGQKFWGFVDPRHRKKVKASYFRKLATKDPLPMLEYLRLARNGESYPTEIFSKVTEWNGRVSVIGICRDITTRVELEQKIRESERMADIGRMTTSLSHEIRNPLSAVQMNLQILKKNPLLQGNDQKRVDISVREVKRLEKILQELLDFAKPIRLNVRQESVNDLLRSSIELLEMKLEAENIILRTDLDPNLPPMTIDGQLLIQAVLNLLLNAVEASSEGKKIHLRSQYDKELGEMVEIMVSDEGPGIPEKIIGDIFKPFFTTRARGTGLGLNNVKRIAEAHMGRVEVRNGFPNGVCFTIQIPVQ</sequence>
<evidence type="ECO:0000256" key="1">
    <source>
        <dbReference type="ARBA" id="ARBA00000085"/>
    </source>
</evidence>
<dbReference type="GO" id="GO:0000155">
    <property type="term" value="F:phosphorelay sensor kinase activity"/>
    <property type="evidence" value="ECO:0007669"/>
    <property type="project" value="InterPro"/>
</dbReference>
<dbReference type="Pfam" id="PF13426">
    <property type="entry name" value="PAS_9"/>
    <property type="match status" value="1"/>
</dbReference>
<dbReference type="SMART" id="SM00387">
    <property type="entry name" value="HATPase_c"/>
    <property type="match status" value="1"/>
</dbReference>
<dbReference type="InterPro" id="IPR003661">
    <property type="entry name" value="HisK_dim/P_dom"/>
</dbReference>
<gene>
    <name evidence="11" type="ORF">HNQ81_002456</name>
</gene>
<evidence type="ECO:0000256" key="6">
    <source>
        <dbReference type="ARBA" id="ARBA00022777"/>
    </source>
</evidence>
<dbReference type="PANTHER" id="PTHR43065">
    <property type="entry name" value="SENSOR HISTIDINE KINASE"/>
    <property type="match status" value="1"/>
</dbReference>
<keyword evidence="8" id="KW-0902">Two-component regulatory system</keyword>
<evidence type="ECO:0000259" key="9">
    <source>
        <dbReference type="PROSITE" id="PS50109"/>
    </source>
</evidence>
<keyword evidence="12" id="KW-1185">Reference proteome</keyword>
<comment type="caution">
    <text evidence="11">The sequence shown here is derived from an EMBL/GenBank/DDBJ whole genome shotgun (WGS) entry which is preliminary data.</text>
</comment>
<dbReference type="InterPro" id="IPR035965">
    <property type="entry name" value="PAS-like_dom_sf"/>
</dbReference>
<dbReference type="CDD" id="cd00082">
    <property type="entry name" value="HisKA"/>
    <property type="match status" value="1"/>
</dbReference>
<reference evidence="11 12" key="1">
    <citation type="submission" date="2020-08" db="EMBL/GenBank/DDBJ databases">
        <title>Genomic Encyclopedia of Type Strains, Phase IV (KMG-IV): sequencing the most valuable type-strain genomes for metagenomic binning, comparative biology and taxonomic classification.</title>
        <authorList>
            <person name="Goeker M."/>
        </authorList>
    </citation>
    <scope>NUCLEOTIDE SEQUENCE [LARGE SCALE GENOMIC DNA]</scope>
    <source>
        <strain evidence="11 12">DSM 28570</strain>
    </source>
</reference>
<dbReference type="PROSITE" id="PS50109">
    <property type="entry name" value="HIS_KIN"/>
    <property type="match status" value="1"/>
</dbReference>
<dbReference type="SMART" id="SM00091">
    <property type="entry name" value="PAS"/>
    <property type="match status" value="1"/>
</dbReference>
<organism evidence="11 12">
    <name type="scientific">Desulfoprunum benzoelyticum</name>
    <dbReference type="NCBI Taxonomy" id="1506996"/>
    <lineage>
        <taxon>Bacteria</taxon>
        <taxon>Pseudomonadati</taxon>
        <taxon>Thermodesulfobacteriota</taxon>
        <taxon>Desulfobulbia</taxon>
        <taxon>Desulfobulbales</taxon>
        <taxon>Desulfobulbaceae</taxon>
        <taxon>Desulfoprunum</taxon>
    </lineage>
</organism>
<dbReference type="Pfam" id="PF02518">
    <property type="entry name" value="HATPase_c"/>
    <property type="match status" value="1"/>
</dbReference>
<feature type="domain" description="PAS" evidence="10">
    <location>
        <begin position="159"/>
        <end position="229"/>
    </location>
</feature>
<keyword evidence="6" id="KW-0418">Kinase</keyword>
<evidence type="ECO:0000256" key="3">
    <source>
        <dbReference type="ARBA" id="ARBA00022553"/>
    </source>
</evidence>
<dbReference type="GO" id="GO:0005524">
    <property type="term" value="F:ATP binding"/>
    <property type="evidence" value="ECO:0007669"/>
    <property type="project" value="UniProtKB-KW"/>
</dbReference>